<dbReference type="PANTHER" id="PTHR47683:SF4">
    <property type="entry name" value="PSEUDOURIDINE SYNTHASE"/>
    <property type="match status" value="1"/>
</dbReference>
<feature type="transmembrane region" description="Helical" evidence="5">
    <location>
        <begin position="263"/>
        <end position="285"/>
    </location>
</feature>
<dbReference type="GO" id="GO:0140098">
    <property type="term" value="F:catalytic activity, acting on RNA"/>
    <property type="evidence" value="ECO:0007669"/>
    <property type="project" value="UniProtKB-ARBA"/>
</dbReference>
<evidence type="ECO:0000313" key="8">
    <source>
        <dbReference type="Proteomes" id="UP000772186"/>
    </source>
</evidence>
<dbReference type="Proteomes" id="UP000772186">
    <property type="component" value="Unassembled WGS sequence"/>
</dbReference>
<dbReference type="InterPro" id="IPR006145">
    <property type="entry name" value="PsdUridine_synth_RsuA/RluA"/>
</dbReference>
<dbReference type="RefSeq" id="WP_223644376.1">
    <property type="nucleotide sequence ID" value="NZ_JAIQBY010000003.1"/>
</dbReference>
<dbReference type="InterPro" id="IPR042092">
    <property type="entry name" value="PsdUridine_s_RsuA/RluB/E/F_cat"/>
</dbReference>
<reference evidence="7 8" key="1">
    <citation type="submission" date="2021-09" db="EMBL/GenBank/DDBJ databases">
        <title>WGS of Mycoplasma sp. Zaradi2 strains.</title>
        <authorList>
            <person name="Spergser J."/>
        </authorList>
    </citation>
    <scope>NUCLEOTIDE SEQUENCE [LARGE SCALE GENOMIC DNA]</scope>
    <source>
        <strain evidence="7 8">1331</strain>
    </source>
</reference>
<dbReference type="Pfam" id="PF00849">
    <property type="entry name" value="PseudoU_synth_2"/>
    <property type="match status" value="1"/>
</dbReference>
<evidence type="ECO:0000259" key="6">
    <source>
        <dbReference type="Pfam" id="PF00849"/>
    </source>
</evidence>
<keyword evidence="5" id="KW-0812">Transmembrane</keyword>
<proteinExistence type="inferred from homology"/>
<protein>
    <recommendedName>
        <fullName evidence="6">Pseudouridine synthase RsuA/RluA-like domain-containing protein</fullName>
    </recommendedName>
</protein>
<dbReference type="InterPro" id="IPR050343">
    <property type="entry name" value="RsuA_PseudoU_synthase"/>
</dbReference>
<dbReference type="PANTHER" id="PTHR47683">
    <property type="entry name" value="PSEUDOURIDINE SYNTHASE FAMILY PROTEIN-RELATED"/>
    <property type="match status" value="1"/>
</dbReference>
<dbReference type="GO" id="GO:0009982">
    <property type="term" value="F:pseudouridine synthase activity"/>
    <property type="evidence" value="ECO:0007669"/>
    <property type="project" value="InterPro"/>
</dbReference>
<dbReference type="SUPFAM" id="SSF55120">
    <property type="entry name" value="Pseudouridine synthase"/>
    <property type="match status" value="1"/>
</dbReference>
<evidence type="ECO:0000256" key="4">
    <source>
        <dbReference type="PROSITE-ProRule" id="PRU00182"/>
    </source>
</evidence>
<evidence type="ECO:0000256" key="5">
    <source>
        <dbReference type="SAM" id="Phobius"/>
    </source>
</evidence>
<keyword evidence="5" id="KW-0472">Membrane</keyword>
<dbReference type="PROSITE" id="PS01149">
    <property type="entry name" value="PSI_RSU"/>
    <property type="match status" value="1"/>
</dbReference>
<dbReference type="InterPro" id="IPR020094">
    <property type="entry name" value="TruA/RsuA/RluB/E/F_N"/>
</dbReference>
<keyword evidence="5" id="KW-1133">Transmembrane helix</keyword>
<keyword evidence="3" id="KW-0413">Isomerase</keyword>
<gene>
    <name evidence="7" type="ORF">LAD73_00580</name>
</gene>
<dbReference type="GO" id="GO:0003723">
    <property type="term" value="F:RNA binding"/>
    <property type="evidence" value="ECO:0007669"/>
    <property type="project" value="UniProtKB-KW"/>
</dbReference>
<dbReference type="InterPro" id="IPR018496">
    <property type="entry name" value="PsdUridine_synth_RsuA/RluB_CS"/>
</dbReference>
<dbReference type="GO" id="GO:0001522">
    <property type="term" value="P:pseudouridine synthesis"/>
    <property type="evidence" value="ECO:0007669"/>
    <property type="project" value="InterPro"/>
</dbReference>
<feature type="domain" description="Pseudouridine synthase RsuA/RluA-like" evidence="6">
    <location>
        <begin position="63"/>
        <end position="190"/>
    </location>
</feature>
<keyword evidence="8" id="KW-1185">Reference proteome</keyword>
<dbReference type="InterPro" id="IPR020103">
    <property type="entry name" value="PsdUridine_synth_cat_dom_sf"/>
</dbReference>
<dbReference type="SUPFAM" id="SSF55174">
    <property type="entry name" value="Alpha-L RNA-binding motif"/>
    <property type="match status" value="1"/>
</dbReference>
<organism evidence="7 8">
    <name type="scientific">Mycoplasma tauri</name>
    <dbReference type="NCBI Taxonomy" id="547987"/>
    <lineage>
        <taxon>Bacteria</taxon>
        <taxon>Bacillati</taxon>
        <taxon>Mycoplasmatota</taxon>
        <taxon>Mollicutes</taxon>
        <taxon>Mycoplasmataceae</taxon>
        <taxon>Mycoplasma</taxon>
    </lineage>
</organism>
<evidence type="ECO:0000256" key="3">
    <source>
        <dbReference type="ARBA" id="ARBA00023235"/>
    </source>
</evidence>
<dbReference type="InterPro" id="IPR036986">
    <property type="entry name" value="S4_RNA-bd_sf"/>
</dbReference>
<sequence>MKKIRIEKYIGDLTSLTRSEIKEKIKNKAIKINEKIMNKSCQIDTSKDSVYLDGELLKYEQFQYYIFNKPSGFVCANYDSRDATIFDILPLSREKFFSYGRLDKDTEGLLLISNDGNFGHQLLSPKNKIPKKYFVKVAQSIDNNEIMQNKMPIIIDKDFIIDNYIYEKIDKKSCFITIYEGKFHQVKKMFGSIGNSVEYLKRVQFGSLKLDASLKLSQIRKLTKDEIQISYTLLTLPTFYSFSFSFFPSSFLSFFFFSFSFPLLSFLFSLSLFSLSLPSSLLLSFSSSPLS</sequence>
<feature type="transmembrane region" description="Helical" evidence="5">
    <location>
        <begin position="229"/>
        <end position="257"/>
    </location>
</feature>
<comment type="similarity">
    <text evidence="1">Belongs to the pseudouridine synthase RsuA family.</text>
</comment>
<evidence type="ECO:0000256" key="2">
    <source>
        <dbReference type="ARBA" id="ARBA00022884"/>
    </source>
</evidence>
<dbReference type="GO" id="GO:0006364">
    <property type="term" value="P:rRNA processing"/>
    <property type="evidence" value="ECO:0007669"/>
    <property type="project" value="UniProtKB-ARBA"/>
</dbReference>
<dbReference type="EMBL" id="JAIQBY010000003">
    <property type="protein sequence ID" value="MBZ4195220.1"/>
    <property type="molecule type" value="Genomic_DNA"/>
</dbReference>
<dbReference type="PROSITE" id="PS50889">
    <property type="entry name" value="S4"/>
    <property type="match status" value="1"/>
</dbReference>
<name>A0A953NG28_9MOLU</name>
<dbReference type="Gene3D" id="3.30.70.1560">
    <property type="entry name" value="Alpha-L RNA-binding motif"/>
    <property type="match status" value="1"/>
</dbReference>
<keyword evidence="2 4" id="KW-0694">RNA-binding</keyword>
<accession>A0A953NG28</accession>
<dbReference type="Gene3D" id="3.10.290.10">
    <property type="entry name" value="RNA-binding S4 domain"/>
    <property type="match status" value="1"/>
</dbReference>
<comment type="caution">
    <text evidence="7">The sequence shown here is derived from an EMBL/GenBank/DDBJ whole genome shotgun (WGS) entry which is preliminary data.</text>
</comment>
<evidence type="ECO:0000313" key="7">
    <source>
        <dbReference type="EMBL" id="MBZ4195220.1"/>
    </source>
</evidence>
<feature type="non-terminal residue" evidence="7">
    <location>
        <position position="291"/>
    </location>
</feature>
<evidence type="ECO:0000256" key="1">
    <source>
        <dbReference type="ARBA" id="ARBA00008348"/>
    </source>
</evidence>
<dbReference type="Gene3D" id="3.30.70.580">
    <property type="entry name" value="Pseudouridine synthase I, catalytic domain, N-terminal subdomain"/>
    <property type="match status" value="1"/>
</dbReference>
<dbReference type="AlphaFoldDB" id="A0A953NG28"/>